<dbReference type="GO" id="GO:0050661">
    <property type="term" value="F:NADP binding"/>
    <property type="evidence" value="ECO:0007669"/>
    <property type="project" value="UniProtKB-UniRule"/>
</dbReference>
<feature type="binding site" evidence="7">
    <location>
        <position position="239"/>
    </location>
    <ligand>
        <name>substrate</name>
    </ligand>
</feature>
<dbReference type="RefSeq" id="WP_088251940.1">
    <property type="nucleotide sequence ID" value="NZ_NIDE01000001.1"/>
</dbReference>
<sequence>MTVPLTVVIFGASGDLTARKLIPALYNLALKNRLPEGTRVVGVARSDYSDAAYRDHIGERVRDAFLKSGVVWDATAWAKFAANLFYVPTDVTKPGGIDPIKKWFDGVEGSGGGQRLYYLSVSPELYPQLGTTLGEAGFSTETGGFRRLVIEKPFGHDRTTAKALNDVLHKHWREDQLYRIDHYLGKETVQNILIFRFANTLFEPLWNYQYIDHVQITVAEEVPVGKRAAYYDTSGVLRDMFQSHILQVMTLVAMESPARYTADALRNEKMKVLDAISIQTPDRARGSVVVGQYEGYHQEPGVPAGSKTPTFAAVKLQVQNGRWKNVPFYLRSGKALKSRYSEIMIQFHCPPHLMFPLPKDEVLQCNRMTLVLQPNEGIKLNFQTKVPDVDGVRLQPRDLSFDYKEAYSQTPIPEAYERLLLDAIHGDASLFMRSDEIERAWEIMDPILAASERDDAPAPQSYPVGSDGPACSAAMLAADGRKWQPLA</sequence>
<comment type="catalytic activity">
    <reaction evidence="7">
        <text>D-glucose 6-phosphate + NADP(+) = 6-phospho-D-glucono-1,5-lactone + NADPH + H(+)</text>
        <dbReference type="Rhea" id="RHEA:15841"/>
        <dbReference type="ChEBI" id="CHEBI:15378"/>
        <dbReference type="ChEBI" id="CHEBI:57783"/>
        <dbReference type="ChEBI" id="CHEBI:57955"/>
        <dbReference type="ChEBI" id="CHEBI:58349"/>
        <dbReference type="ChEBI" id="CHEBI:61548"/>
        <dbReference type="EC" id="1.1.1.49"/>
    </reaction>
</comment>
<dbReference type="UniPathway" id="UPA00115">
    <property type="reaction ID" value="UER00408"/>
</dbReference>
<dbReference type="SUPFAM" id="SSF51735">
    <property type="entry name" value="NAD(P)-binding Rossmann-fold domains"/>
    <property type="match status" value="1"/>
</dbReference>
<keyword evidence="3 7" id="KW-0313">Glucose metabolism</keyword>
<protein>
    <recommendedName>
        <fullName evidence="7">Glucose-6-phosphate 1-dehydrogenase</fullName>
        <shortName evidence="7">G6PD</shortName>
        <ecNumber evidence="7">1.1.1.49</ecNumber>
    </recommendedName>
</protein>
<dbReference type="Pfam" id="PF00479">
    <property type="entry name" value="G6PD_N"/>
    <property type="match status" value="1"/>
</dbReference>
<comment type="function">
    <text evidence="7">Catalyzes the oxidation of glucose 6-phosphate to 6-phosphogluconolactone.</text>
</comment>
<feature type="binding site" evidence="7">
    <location>
        <begin position="90"/>
        <end position="91"/>
    </location>
    <ligand>
        <name>NADP(+)</name>
        <dbReference type="ChEBI" id="CHEBI:58349"/>
    </ligand>
</feature>
<keyword evidence="6 7" id="KW-0119">Carbohydrate metabolism</keyword>
<dbReference type="PROSITE" id="PS00069">
    <property type="entry name" value="G6P_DEHYDROGENASE"/>
    <property type="match status" value="1"/>
</dbReference>
<dbReference type="InterPro" id="IPR036291">
    <property type="entry name" value="NAD(P)-bd_dom_sf"/>
</dbReference>
<keyword evidence="5 7" id="KW-0560">Oxidoreductase</keyword>
<dbReference type="GO" id="GO:0004345">
    <property type="term" value="F:glucose-6-phosphate dehydrogenase activity"/>
    <property type="evidence" value="ECO:0007669"/>
    <property type="project" value="UniProtKB-UniRule"/>
</dbReference>
<feature type="binding site" evidence="7">
    <location>
        <position position="182"/>
    </location>
    <ligand>
        <name>substrate</name>
    </ligand>
</feature>
<dbReference type="GO" id="GO:0006006">
    <property type="term" value="P:glucose metabolic process"/>
    <property type="evidence" value="ECO:0007669"/>
    <property type="project" value="UniProtKB-KW"/>
</dbReference>
<gene>
    <name evidence="7" type="primary">zwf</name>
    <name evidence="10" type="ORF">FRUB_00446</name>
</gene>
<keyword evidence="11" id="KW-1185">Reference proteome</keyword>
<evidence type="ECO:0000259" key="9">
    <source>
        <dbReference type="Pfam" id="PF02781"/>
    </source>
</evidence>
<feature type="domain" description="Glucose-6-phosphate dehydrogenase C-terminal" evidence="9">
    <location>
        <begin position="193"/>
        <end position="484"/>
    </location>
</feature>
<evidence type="ECO:0000256" key="2">
    <source>
        <dbReference type="ARBA" id="ARBA00009975"/>
    </source>
</evidence>
<dbReference type="InterPro" id="IPR019796">
    <property type="entry name" value="G6P_DH_AS"/>
</dbReference>
<evidence type="ECO:0000313" key="10">
    <source>
        <dbReference type="EMBL" id="OWK46747.1"/>
    </source>
</evidence>
<dbReference type="HAMAP" id="MF_00966">
    <property type="entry name" value="G6PD"/>
    <property type="match status" value="1"/>
</dbReference>
<dbReference type="GO" id="GO:0009051">
    <property type="term" value="P:pentose-phosphate shunt, oxidative branch"/>
    <property type="evidence" value="ECO:0007669"/>
    <property type="project" value="TreeGrafter"/>
</dbReference>
<dbReference type="Proteomes" id="UP000214646">
    <property type="component" value="Unassembled WGS sequence"/>
</dbReference>
<feature type="binding site" evidence="7">
    <location>
        <position position="334"/>
    </location>
    <ligand>
        <name>substrate</name>
    </ligand>
</feature>
<comment type="similarity">
    <text evidence="2 7">Belongs to the glucose-6-phosphate dehydrogenase family.</text>
</comment>
<evidence type="ECO:0000256" key="4">
    <source>
        <dbReference type="ARBA" id="ARBA00022857"/>
    </source>
</evidence>
<comment type="caution">
    <text evidence="7">Lacks conserved residue(s) required for the propagation of feature annotation.</text>
</comment>
<feature type="binding site" evidence="7">
    <location>
        <position position="186"/>
    </location>
    <ligand>
        <name>substrate</name>
    </ligand>
</feature>
<evidence type="ECO:0000256" key="7">
    <source>
        <dbReference type="HAMAP-Rule" id="MF_00966"/>
    </source>
</evidence>
<dbReference type="GO" id="GO:0005829">
    <property type="term" value="C:cytosol"/>
    <property type="evidence" value="ECO:0007669"/>
    <property type="project" value="TreeGrafter"/>
</dbReference>
<dbReference type="AlphaFoldDB" id="A0A225EEN8"/>
<organism evidence="10 11">
    <name type="scientific">Fimbriiglobus ruber</name>
    <dbReference type="NCBI Taxonomy" id="1908690"/>
    <lineage>
        <taxon>Bacteria</taxon>
        <taxon>Pseudomonadati</taxon>
        <taxon>Planctomycetota</taxon>
        <taxon>Planctomycetia</taxon>
        <taxon>Gemmatales</taxon>
        <taxon>Gemmataceae</taxon>
        <taxon>Fimbriiglobus</taxon>
    </lineage>
</organism>
<feature type="active site" description="Proton acceptor" evidence="7">
    <location>
        <position position="244"/>
    </location>
</feature>
<dbReference type="SUPFAM" id="SSF55347">
    <property type="entry name" value="Glyceraldehyde-3-phosphate dehydrogenase-like, C-terminal domain"/>
    <property type="match status" value="1"/>
</dbReference>
<evidence type="ECO:0000256" key="1">
    <source>
        <dbReference type="ARBA" id="ARBA00004937"/>
    </source>
</evidence>
<dbReference type="InterPro" id="IPR022674">
    <property type="entry name" value="G6P_DH_NAD-bd"/>
</dbReference>
<dbReference type="PANTHER" id="PTHR23429:SF0">
    <property type="entry name" value="GLUCOSE-6-PHOSPHATE 1-DEHYDROGENASE"/>
    <property type="match status" value="1"/>
</dbReference>
<accession>A0A225EEN8</accession>
<feature type="binding site" evidence="7">
    <location>
        <position position="45"/>
    </location>
    <ligand>
        <name>NADP(+)</name>
        <dbReference type="ChEBI" id="CHEBI:58349"/>
    </ligand>
</feature>
<dbReference type="PANTHER" id="PTHR23429">
    <property type="entry name" value="GLUCOSE-6-PHOSPHATE 1-DEHYDROGENASE G6PD"/>
    <property type="match status" value="1"/>
</dbReference>
<keyword evidence="4 7" id="KW-0521">NADP</keyword>
<dbReference type="PIRSF" id="PIRSF000110">
    <property type="entry name" value="G6PD"/>
    <property type="match status" value="1"/>
</dbReference>
<dbReference type="NCBIfam" id="TIGR00871">
    <property type="entry name" value="zwf"/>
    <property type="match status" value="1"/>
</dbReference>
<comment type="caution">
    <text evidence="10">The sequence shown here is derived from an EMBL/GenBank/DDBJ whole genome shotgun (WGS) entry which is preliminary data.</text>
</comment>
<name>A0A225EEN8_9BACT</name>
<feature type="domain" description="Glucose-6-phosphate dehydrogenase NAD-binding" evidence="8">
    <location>
        <begin position="8"/>
        <end position="191"/>
    </location>
</feature>
<proteinExistence type="inferred from homology"/>
<dbReference type="Gene3D" id="3.40.50.720">
    <property type="entry name" value="NAD(P)-binding Rossmann-like Domain"/>
    <property type="match status" value="1"/>
</dbReference>
<dbReference type="InterPro" id="IPR022675">
    <property type="entry name" value="G6P_DH_C"/>
</dbReference>
<evidence type="ECO:0000256" key="5">
    <source>
        <dbReference type="ARBA" id="ARBA00023002"/>
    </source>
</evidence>
<feature type="binding site" evidence="7">
    <location>
        <position position="220"/>
    </location>
    <ligand>
        <name>substrate</name>
    </ligand>
</feature>
<feature type="binding site" evidence="7">
    <location>
        <position position="152"/>
    </location>
    <ligand>
        <name>NADP(+)</name>
        <dbReference type="ChEBI" id="CHEBI:58349"/>
    </ligand>
</feature>
<dbReference type="EC" id="1.1.1.49" evidence="7"/>
<dbReference type="Gene3D" id="3.30.360.10">
    <property type="entry name" value="Dihydrodipicolinate Reductase, domain 2"/>
    <property type="match status" value="1"/>
</dbReference>
<evidence type="ECO:0000256" key="6">
    <source>
        <dbReference type="ARBA" id="ARBA00023277"/>
    </source>
</evidence>
<comment type="pathway">
    <text evidence="1 7">Carbohydrate degradation; pentose phosphate pathway; D-ribulose 5-phosphate from D-glucose 6-phosphate (oxidative stage): step 1/3.</text>
</comment>
<evidence type="ECO:0000256" key="3">
    <source>
        <dbReference type="ARBA" id="ARBA00022526"/>
    </source>
</evidence>
<dbReference type="Pfam" id="PF02781">
    <property type="entry name" value="G6PD_C"/>
    <property type="match status" value="1"/>
</dbReference>
<evidence type="ECO:0000313" key="11">
    <source>
        <dbReference type="Proteomes" id="UP000214646"/>
    </source>
</evidence>
<evidence type="ECO:0000259" key="8">
    <source>
        <dbReference type="Pfam" id="PF00479"/>
    </source>
</evidence>
<dbReference type="EMBL" id="NIDE01000001">
    <property type="protein sequence ID" value="OWK46747.1"/>
    <property type="molecule type" value="Genomic_DNA"/>
</dbReference>
<dbReference type="PRINTS" id="PR00079">
    <property type="entry name" value="G6PDHDRGNASE"/>
</dbReference>
<dbReference type="OrthoDB" id="9802739at2"/>
<dbReference type="InterPro" id="IPR001282">
    <property type="entry name" value="G6P_DH"/>
</dbReference>
<reference evidence="11" key="1">
    <citation type="submission" date="2017-06" db="EMBL/GenBank/DDBJ databases">
        <title>Genome analysis of Fimbriiglobus ruber SP5, the first member of the order Planctomycetales with confirmed chitinolytic capability.</title>
        <authorList>
            <person name="Ravin N.V."/>
            <person name="Rakitin A.L."/>
            <person name="Ivanova A.A."/>
            <person name="Beletsky A.V."/>
            <person name="Kulichevskaya I.S."/>
            <person name="Mardanov A.V."/>
            <person name="Dedysh S.N."/>
        </authorList>
    </citation>
    <scope>NUCLEOTIDE SEQUENCE [LARGE SCALE GENOMIC DNA]</scope>
    <source>
        <strain evidence="11">SP5</strain>
    </source>
</reference>